<dbReference type="CTD" id="105213584"/>
<dbReference type="CDD" id="cd23992">
    <property type="entry name" value="PBP_GOBP"/>
    <property type="match status" value="1"/>
</dbReference>
<evidence type="ECO:0000256" key="1">
    <source>
        <dbReference type="SAM" id="SignalP"/>
    </source>
</evidence>
<dbReference type="Pfam" id="PF01395">
    <property type="entry name" value="PBP_GOBP"/>
    <property type="match status" value="1"/>
</dbReference>
<evidence type="ECO:0000313" key="2">
    <source>
        <dbReference type="EMBL" id="JAD14207.1"/>
    </source>
</evidence>
<dbReference type="RefSeq" id="XP_011184805.2">
    <property type="nucleotide sequence ID" value="XM_011186503.3"/>
</dbReference>
<dbReference type="Gene3D" id="1.10.238.20">
    <property type="entry name" value="Pheromone/general odorant binding protein domain"/>
    <property type="match status" value="1"/>
</dbReference>
<sequence>MSELLEMVNYRKVELALSLLLLGVLAGTTADAQSDVTDNKLDKQQSMETTTPMAEAANASGFDFQDVVRSCNASFTIPLEYIQRFNETAELPNTTDKTGMCFLKCYMEKTGLLRNWQLNSTLIRQTMWPATGDSIPVCQNEGSRETCPCKRTYAIAKCLMLRALVDARNKPIV</sequence>
<reference evidence="2" key="2">
    <citation type="journal article" date="2015" name="Gigascience">
        <title>Reconstructing a comprehensive transcriptome assembly of a white-pupal translocated strain of the pest fruit fly Bactrocera cucurbitae.</title>
        <authorList>
            <person name="Sim S.B."/>
            <person name="Calla B."/>
            <person name="Hall B."/>
            <person name="DeRego T."/>
            <person name="Geib S.M."/>
        </authorList>
    </citation>
    <scope>NUCLEOTIDE SEQUENCE</scope>
</reference>
<dbReference type="AlphaFoldDB" id="A0A0A1XT48"/>
<dbReference type="EMBL" id="GBXI01000085">
    <property type="protein sequence ID" value="JAD14207.1"/>
    <property type="molecule type" value="Transcribed_RNA"/>
</dbReference>
<dbReference type="SMR" id="A0A0A1XT48"/>
<feature type="chain" id="PRO_5001983723" evidence="1">
    <location>
        <begin position="31"/>
        <end position="173"/>
    </location>
</feature>
<protein>
    <submittedName>
        <fullName evidence="2">Pheromone-binding protein-related protein 4</fullName>
    </submittedName>
</protein>
<dbReference type="GO" id="GO:0005549">
    <property type="term" value="F:odorant binding"/>
    <property type="evidence" value="ECO:0007669"/>
    <property type="project" value="InterPro"/>
</dbReference>
<keyword evidence="1" id="KW-0732">Signal</keyword>
<name>A0A0A1XT48_ZEUCU</name>
<reference evidence="2" key="1">
    <citation type="submission" date="2014-11" db="EMBL/GenBank/DDBJ databases">
        <authorList>
            <person name="Geib S."/>
        </authorList>
    </citation>
    <scope>NUCLEOTIDE SEQUENCE</scope>
</reference>
<accession>A0A0A1XT48</accession>
<feature type="signal peptide" evidence="1">
    <location>
        <begin position="1"/>
        <end position="30"/>
    </location>
</feature>
<dbReference type="GeneID" id="105213584"/>
<dbReference type="OrthoDB" id="8184571at2759"/>
<proteinExistence type="predicted"/>
<dbReference type="InterPro" id="IPR006170">
    <property type="entry name" value="PBP/GOBP"/>
</dbReference>
<dbReference type="SUPFAM" id="SSF47565">
    <property type="entry name" value="Insect pheromone/odorant-binding proteins"/>
    <property type="match status" value="1"/>
</dbReference>
<dbReference type="InterPro" id="IPR036728">
    <property type="entry name" value="PBP_GOBP_sf"/>
</dbReference>
<organism evidence="2">
    <name type="scientific">Zeugodacus cucurbitae</name>
    <name type="common">Melon fruit fly</name>
    <name type="synonym">Bactrocera cucurbitae</name>
    <dbReference type="NCBI Taxonomy" id="28588"/>
    <lineage>
        <taxon>Eukaryota</taxon>
        <taxon>Metazoa</taxon>
        <taxon>Ecdysozoa</taxon>
        <taxon>Arthropoda</taxon>
        <taxon>Hexapoda</taxon>
        <taxon>Insecta</taxon>
        <taxon>Pterygota</taxon>
        <taxon>Neoptera</taxon>
        <taxon>Endopterygota</taxon>
        <taxon>Diptera</taxon>
        <taxon>Brachycera</taxon>
        <taxon>Muscomorpha</taxon>
        <taxon>Tephritoidea</taxon>
        <taxon>Tephritidae</taxon>
        <taxon>Zeugodacus</taxon>
        <taxon>Zeugodacus</taxon>
    </lineage>
</organism>
<gene>
    <name evidence="2" type="primary">Pbprp4</name>
    <name evidence="2" type="ORF">g.14164</name>
</gene>